<feature type="compositionally biased region" description="Basic and acidic residues" evidence="1">
    <location>
        <begin position="184"/>
        <end position="195"/>
    </location>
</feature>
<dbReference type="KEGG" id="mgau:MGALJ_45570"/>
<protein>
    <submittedName>
        <fullName evidence="2">Uncharacterized protein</fullName>
    </submittedName>
</protein>
<feature type="region of interest" description="Disordered" evidence="1">
    <location>
        <begin position="168"/>
        <end position="220"/>
    </location>
</feature>
<dbReference type="AlphaFoldDB" id="A0A9W4B6F6"/>
<evidence type="ECO:0000313" key="2">
    <source>
        <dbReference type="EMBL" id="BBY94888.1"/>
    </source>
</evidence>
<accession>A0A9W4B6F6</accession>
<organism evidence="2 3">
    <name type="scientific">Mycobacterium gallinarum</name>
    <dbReference type="NCBI Taxonomy" id="39689"/>
    <lineage>
        <taxon>Bacteria</taxon>
        <taxon>Bacillati</taxon>
        <taxon>Actinomycetota</taxon>
        <taxon>Actinomycetes</taxon>
        <taxon>Mycobacteriales</taxon>
        <taxon>Mycobacteriaceae</taxon>
        <taxon>Mycobacterium</taxon>
    </lineage>
</organism>
<sequence>MVGDMADGDLADLDALYAAKLQDFTALRAKLAADAKKRGDAEAAKQIAAARKPTTAAHVVNVLVLNDPAVRGRLTGLGERLRAAHAGMDGTVIRELTAEQRRLIDELARAAFETSELNATATLRDDVTATLQAAIADPEVAARLGRLTKAEQWSGFGEFGDTAIVFKPTRKKEPKAEPAPPAAKKGDDKAAEERRRRQQARAELAAAERAKAEADDALNELQSDLATARLRRDDARRRLQDAESALTAAEDAYQQAKQASRDAANVVKEAKKATRGS</sequence>
<reference evidence="2 3" key="1">
    <citation type="journal article" date="2019" name="Emerg. Microbes Infect.">
        <title>Comprehensive subspecies identification of 175 nontuberculous mycobacteria species based on 7547 genomic profiles.</title>
        <authorList>
            <person name="Matsumoto Y."/>
            <person name="Kinjo T."/>
            <person name="Motooka D."/>
            <person name="Nabeya D."/>
            <person name="Jung N."/>
            <person name="Uechi K."/>
            <person name="Horii T."/>
            <person name="Iida T."/>
            <person name="Fujita J."/>
            <person name="Nakamura S."/>
        </authorList>
    </citation>
    <scope>NUCLEOTIDE SEQUENCE [LARGE SCALE GENOMIC DNA]</scope>
    <source>
        <strain evidence="2 3">JCM 6399</strain>
    </source>
</reference>
<keyword evidence="3" id="KW-1185">Reference proteome</keyword>
<evidence type="ECO:0000313" key="3">
    <source>
        <dbReference type="Proteomes" id="UP000465785"/>
    </source>
</evidence>
<dbReference type="Proteomes" id="UP000465785">
    <property type="component" value="Chromosome"/>
</dbReference>
<feature type="compositionally biased region" description="Basic and acidic residues" evidence="1">
    <location>
        <begin position="268"/>
        <end position="277"/>
    </location>
</feature>
<name>A0A9W4B6F6_9MYCO</name>
<proteinExistence type="predicted"/>
<evidence type="ECO:0000256" key="1">
    <source>
        <dbReference type="SAM" id="MobiDB-lite"/>
    </source>
</evidence>
<feature type="region of interest" description="Disordered" evidence="1">
    <location>
        <begin position="257"/>
        <end position="277"/>
    </location>
</feature>
<gene>
    <name evidence="2" type="ORF">MGALJ_45570</name>
</gene>
<dbReference type="EMBL" id="AP022601">
    <property type="protein sequence ID" value="BBY94888.1"/>
    <property type="molecule type" value="Genomic_DNA"/>
</dbReference>